<dbReference type="AlphaFoldDB" id="A0ABD1ZX77"/>
<keyword evidence="3" id="KW-1185">Reference proteome</keyword>
<keyword evidence="1" id="KW-0812">Transmembrane</keyword>
<evidence type="ECO:0000256" key="1">
    <source>
        <dbReference type="SAM" id="Phobius"/>
    </source>
</evidence>
<accession>A0ABD1ZX77</accession>
<protein>
    <submittedName>
        <fullName evidence="2">Uncharacterized protein</fullName>
    </submittedName>
</protein>
<gene>
    <name evidence="2" type="ORF">V1478_017572</name>
</gene>
<keyword evidence="1" id="KW-1133">Transmembrane helix</keyword>
<evidence type="ECO:0000313" key="2">
    <source>
        <dbReference type="EMBL" id="KAL2712981.1"/>
    </source>
</evidence>
<name>A0ABD1ZX77_VESSQ</name>
<organism evidence="2 3">
    <name type="scientific">Vespula squamosa</name>
    <name type="common">Southern yellow jacket</name>
    <name type="synonym">Wasp</name>
    <dbReference type="NCBI Taxonomy" id="30214"/>
    <lineage>
        <taxon>Eukaryota</taxon>
        <taxon>Metazoa</taxon>
        <taxon>Ecdysozoa</taxon>
        <taxon>Arthropoda</taxon>
        <taxon>Hexapoda</taxon>
        <taxon>Insecta</taxon>
        <taxon>Pterygota</taxon>
        <taxon>Neoptera</taxon>
        <taxon>Endopterygota</taxon>
        <taxon>Hymenoptera</taxon>
        <taxon>Apocrita</taxon>
        <taxon>Aculeata</taxon>
        <taxon>Vespoidea</taxon>
        <taxon>Vespidae</taxon>
        <taxon>Vespinae</taxon>
        <taxon>Vespula</taxon>
    </lineage>
</organism>
<evidence type="ECO:0000313" key="3">
    <source>
        <dbReference type="Proteomes" id="UP001607302"/>
    </source>
</evidence>
<proteinExistence type="predicted"/>
<dbReference type="Proteomes" id="UP001607302">
    <property type="component" value="Unassembled WGS sequence"/>
</dbReference>
<feature type="transmembrane region" description="Helical" evidence="1">
    <location>
        <begin position="76"/>
        <end position="99"/>
    </location>
</feature>
<reference evidence="2 3" key="1">
    <citation type="journal article" date="2024" name="Ann. Entomol. Soc. Am.">
        <title>Genomic analyses of the southern and eastern yellowjacket wasps (Hymenoptera: Vespidae) reveal evolutionary signatures of social life.</title>
        <authorList>
            <person name="Catto M.A."/>
            <person name="Caine P.B."/>
            <person name="Orr S.E."/>
            <person name="Hunt B.G."/>
            <person name="Goodisman M.A.D."/>
        </authorList>
    </citation>
    <scope>NUCLEOTIDE SEQUENCE [LARGE SCALE GENOMIC DNA]</scope>
    <source>
        <strain evidence="2">233</strain>
        <tissue evidence="2">Head and thorax</tissue>
    </source>
</reference>
<comment type="caution">
    <text evidence="2">The sequence shown here is derived from an EMBL/GenBank/DDBJ whole genome shotgun (WGS) entry which is preliminary data.</text>
</comment>
<keyword evidence="1" id="KW-0472">Membrane</keyword>
<dbReference type="EMBL" id="JAUDFV010000164">
    <property type="protein sequence ID" value="KAL2712981.1"/>
    <property type="molecule type" value="Genomic_DNA"/>
</dbReference>
<sequence>MLHAVYNKYIISNILISNPYSFTSSNIVSSQLSRSVGLVDKVAGCVLNTFVKGICFLLLCKVGDSRDNKKSKFSSVLSLSSLSLCTLAVNVLLSFTAFFKFKFISSIHLIAAENQFFSDLKTSCPSTEVGVFIKVSKSLPLSLVSIGELTKVTESDIKFEIAIMINFQTVFKRLYNKLMKITVFVKRIIKSEITLGRTIVCCCVDVTGVTQSVACHSVGWLVFRFVHSWLKRTAPQRTALERLRLQQ</sequence>